<comment type="caution">
    <text evidence="2">The sequence shown here is derived from an EMBL/GenBank/DDBJ whole genome shotgun (WGS) entry which is preliminary data.</text>
</comment>
<gene>
    <name evidence="2" type="ORF">HJC23_008624</name>
</gene>
<dbReference type="AlphaFoldDB" id="A0ABD3NHL2"/>
<proteinExistence type="predicted"/>
<sequence length="129" mass="13507">MTITCSADRVASPLHAANSASASWKSSRTSRSEPPTHRSRSSGAATILGALAFNALAISRANAVLPILCAHNDQCILLCVVTQNQAITKNLPQPGGPYNNKPFTGVNPRISNSCASKAAIDNNFDESSK</sequence>
<dbReference type="Proteomes" id="UP001516023">
    <property type="component" value="Unassembled WGS sequence"/>
</dbReference>
<reference evidence="2 3" key="1">
    <citation type="journal article" date="2020" name="G3 (Bethesda)">
        <title>Improved Reference Genome for Cyclotella cryptica CCMP332, a Model for Cell Wall Morphogenesis, Salinity Adaptation, and Lipid Production in Diatoms (Bacillariophyta).</title>
        <authorList>
            <person name="Roberts W.R."/>
            <person name="Downey K.M."/>
            <person name="Ruck E.C."/>
            <person name="Traller J.C."/>
            <person name="Alverson A.J."/>
        </authorList>
    </citation>
    <scope>NUCLEOTIDE SEQUENCE [LARGE SCALE GENOMIC DNA]</scope>
    <source>
        <strain evidence="2 3">CCMP332</strain>
    </source>
</reference>
<organism evidence="2 3">
    <name type="scientific">Cyclotella cryptica</name>
    <dbReference type="NCBI Taxonomy" id="29204"/>
    <lineage>
        <taxon>Eukaryota</taxon>
        <taxon>Sar</taxon>
        <taxon>Stramenopiles</taxon>
        <taxon>Ochrophyta</taxon>
        <taxon>Bacillariophyta</taxon>
        <taxon>Coscinodiscophyceae</taxon>
        <taxon>Thalassiosirophycidae</taxon>
        <taxon>Stephanodiscales</taxon>
        <taxon>Stephanodiscaceae</taxon>
        <taxon>Cyclotella</taxon>
    </lineage>
</organism>
<protein>
    <submittedName>
        <fullName evidence="2">Uncharacterized protein</fullName>
    </submittedName>
</protein>
<name>A0ABD3NHL2_9STRA</name>
<feature type="region of interest" description="Disordered" evidence="1">
    <location>
        <begin position="21"/>
        <end position="42"/>
    </location>
</feature>
<evidence type="ECO:0000313" key="2">
    <source>
        <dbReference type="EMBL" id="KAL3775400.1"/>
    </source>
</evidence>
<keyword evidence="3" id="KW-1185">Reference proteome</keyword>
<evidence type="ECO:0000256" key="1">
    <source>
        <dbReference type="SAM" id="MobiDB-lite"/>
    </source>
</evidence>
<dbReference type="EMBL" id="JABMIG020000541">
    <property type="protein sequence ID" value="KAL3775400.1"/>
    <property type="molecule type" value="Genomic_DNA"/>
</dbReference>
<evidence type="ECO:0000313" key="3">
    <source>
        <dbReference type="Proteomes" id="UP001516023"/>
    </source>
</evidence>
<accession>A0ABD3NHL2</accession>